<dbReference type="GO" id="GO:0000400">
    <property type="term" value="F:four-way junction DNA binding"/>
    <property type="evidence" value="ECO:0007669"/>
    <property type="project" value="TreeGrafter"/>
</dbReference>
<evidence type="ECO:0000256" key="11">
    <source>
        <dbReference type="ARBA" id="ARBA00083245"/>
    </source>
</evidence>
<feature type="region of interest" description="Disordered" evidence="12">
    <location>
        <begin position="848"/>
        <end position="882"/>
    </location>
</feature>
<name>A0A7L2V942_9AVES</name>
<evidence type="ECO:0000256" key="2">
    <source>
        <dbReference type="ARBA" id="ARBA00009889"/>
    </source>
</evidence>
<evidence type="ECO:0000259" key="13">
    <source>
        <dbReference type="PROSITE" id="PS51192"/>
    </source>
</evidence>
<dbReference type="SMART" id="SM00891">
    <property type="entry name" value="ERCC4"/>
    <property type="match status" value="1"/>
</dbReference>
<feature type="region of interest" description="Disordered" evidence="12">
    <location>
        <begin position="811"/>
        <end position="830"/>
    </location>
</feature>
<dbReference type="SMART" id="SM00487">
    <property type="entry name" value="DEXDc"/>
    <property type="match status" value="1"/>
</dbReference>
<feature type="domain" description="Helicase C-terminal" evidence="14">
    <location>
        <begin position="446"/>
        <end position="623"/>
    </location>
</feature>
<feature type="compositionally biased region" description="Low complexity" evidence="12">
    <location>
        <begin position="1783"/>
        <end position="1801"/>
    </location>
</feature>
<dbReference type="SUPFAM" id="SSF47781">
    <property type="entry name" value="RuvA domain 2-like"/>
    <property type="match status" value="1"/>
</dbReference>
<feature type="compositionally biased region" description="Polar residues" evidence="12">
    <location>
        <begin position="1"/>
        <end position="10"/>
    </location>
</feature>
<evidence type="ECO:0000313" key="15">
    <source>
        <dbReference type="EMBL" id="NXS54248.1"/>
    </source>
</evidence>
<dbReference type="PROSITE" id="PS51192">
    <property type="entry name" value="HELICASE_ATP_BIND_1"/>
    <property type="match status" value="1"/>
</dbReference>
<keyword evidence="7" id="KW-0067">ATP-binding</keyword>
<evidence type="ECO:0000256" key="6">
    <source>
        <dbReference type="ARBA" id="ARBA00022806"/>
    </source>
</evidence>
<feature type="compositionally biased region" description="Basic and acidic residues" evidence="12">
    <location>
        <begin position="1370"/>
        <end position="1380"/>
    </location>
</feature>
<evidence type="ECO:0000256" key="9">
    <source>
        <dbReference type="ARBA" id="ARBA00023242"/>
    </source>
</evidence>
<dbReference type="InterPro" id="IPR014001">
    <property type="entry name" value="Helicase_ATP-bd"/>
</dbReference>
<reference evidence="15 16" key="1">
    <citation type="submission" date="2019-09" db="EMBL/GenBank/DDBJ databases">
        <title>Bird 10,000 Genomes (B10K) Project - Family phase.</title>
        <authorList>
            <person name="Zhang G."/>
        </authorList>
    </citation>
    <scope>NUCLEOTIDE SEQUENCE [LARGE SCALE GENOMIC DNA]</scope>
    <source>
        <strain evidence="15">B10K-DU-012-52</strain>
    </source>
</reference>
<feature type="region of interest" description="Disordered" evidence="12">
    <location>
        <begin position="1126"/>
        <end position="1147"/>
    </location>
</feature>
<feature type="non-terminal residue" evidence="15">
    <location>
        <position position="1"/>
    </location>
</feature>
<comment type="caution">
    <text evidence="15">The sequence shown here is derived from an EMBL/GenBank/DDBJ whole genome shotgun (WGS) entry which is preliminary data.</text>
</comment>
<dbReference type="CDD" id="cd18801">
    <property type="entry name" value="SF2_C_FANCM_Hef"/>
    <property type="match status" value="1"/>
</dbReference>
<sequence>MSGGRQSTLPQAWRAAAGSAPGKKKEKKKEEEEEEEAANDDLLLAAAAAVADPSPATDPGPAAEPSPVAEPSPAGGFPEAAGFCEAAGSIWIYPTNYPVREYQLRMAQAALLRNTLVCLPTGLGKTFVAAVVMYNFYRWFPSGKVLFLAPTKPLVAQQMEAWGTQALSRRELWATKRVFFLTPQIMVNDLSRGTCPAVEIKCLVIDEAHKALGNHAYCQVVRELSKYTNQFRILALSATPGSDTKAVQQVISNLLIAQIELCAEDSPEIQPYSHERQVEKIIVPLGEELVEIQNTYIRVLETFAGRLIQVGVLARRDVPSLTKYQIILARDQYRKNPSSQNMGIHQGVIEGDFALCISLYHGYELLLQMGTRSLFIYLWGIMDGSKGLTRTKNELGRNEDFMELYQQLRDMFSDTALAAANASVHSSKTVFDKKKEFIYSHPKLRKLEEIVIEHFKSWKKGSTPESTSVGTMDTRVMIFSSFRDSVQEIAEMLSRLSPVVRVMTFVGHSTGKSTKGFTQKEQLEVVKRFRAGGYNTLVSTCVGEEGLDIGEVDLIICFDAQKSPIRLVQRMGRTGRRRRGRIVLILAQGREERTYNQSQCNKRSIHKAISGNKMLHFYQHSPRMIPEGVNPKLHKMFITAEKYEPSKSRVLPRERGSGSLQQKSALFSCQKQVHGHENWSLSPEEFEIWDRLYRIKESDGVKQPVLPRTRFETLENLEEGPKQEEVAAEELSLSEWSVWQSRPLPTATVTHSARCCLFISTMEMIELMRHEQGDCSYELEVQPHLHMEDVLQKSRSHLSMASSTLAQRARSAKKEVAHRSRVNPLLPDGDENRSELFATFKITKPKTSRRTSGATFLPTDTNSSARRLPLAENTAQGSQKDEELEVTFDLNGSIDLCEDTESTVTAAAKECRTADGAGRSLGPNHTDSGYSSSTAEKSPVSPDLFYLPESYMDSFALVKPSEEPPWLKQRFSPVKRLLAQSPPSLTQLSEFESMMRNEEGPFPQGVSDGRSERLQDKVFPVSSEADSSLLLFENPEWKVTSEPCASGHAHLSKVGSSPEAAAGKAEEELHWNDSFDILFDDEEITEIQKTTPTTNHTLTNNPSKKYFVQKSKEDLVINKRNVTDEEKSTPLLEEHTHDTNSGSSVSRRCLVRPGSGEGAEQGSRWFPSEVSCVDTARTCEEQPTSGKTPAMGVPGESSVTKQFLDGDDLYDSSEELFSVNFDLGFSIEECEDEILEENININNTRKLNSASGSPAGVTSTGDKTTLLNDTSKLETSPNWGHRSLERRDISTPLPFQSRSTKDRGGTKDATTAMSSLESGDRRTGSRSPKALASALSTPTSRKVRNMKAIRRIPMKVFSTEDIPEVPFTDKVNKTPRREDFGGSAMDALDSPLGRTENLEDTNLQSSLVSPAKGASSESEEEIVCQRRNRKKMNVLKSPDVLKDSDLESPVQALRKRRRPLDMVSQGRGKSNSFREYIFKHLLFLQPAGRGVRSQSCRRSAMTLTEDAARQFLDEEAELSQQDADDVSSDESEEAENQLSSSLAQFLNDDEEVTQVLNDCEMEGVYLKSVRSPALGNRYKMVHREYNNMMIFSQIPEQDPTYAEDSFCVGEEEEEACRSESSEEEEVCVNFDLLNNESFSSGRKQYLTRRRRRLNQAGGEHKASVPLQKKKPSRIIVLSDSSGEETSVGTEKAMKPEGFRAQQDTAEPPRALPSAQHRNSTGDITVHQRVEEKREMLLGLKAAVSETLDFHPGRSTRPPPAGPTSEPEKEDLQAPPENTCRSLSALPQSASTTPPAAPALFPRNPPEKAPSLCILADSREISSGAEVISCLKARHGVKVQVCGLGSSDYVVSNRLAVERKLLSELLSPSNRSKVTQRVQHLQSLFERICLIVEKDRARPGDTSRLLQRTQYYDGVLAALLQAGVRILFSSGQEETAALLRDLVLVEHRKNSAICVPTEVEGHKREVLNFYLSIPSLSYLAALNMCHHFSSVKKMINSSPQDIAAAAQVTPQKGEEIFRYLHHGFDLQMLPENLRAKGRSTTRS</sequence>
<keyword evidence="6" id="KW-0347">Helicase</keyword>
<comment type="function">
    <text evidence="10">DNA-dependent ATPase component of the Fanconi anemia (FA) core complex. Required for the normal activation of the FA pathway, leading to monoubiquitination of the FANCI-FANCD2 complex in response to DNA damage, cellular resistance to DNA cross-linking drugs, and prevention of chromosomal breakage. In complex with CENPS and CENPX, binds double-stranded DNA (dsDNA), fork-structured DNA (fsDNA) and Holliday junction substrates. Its ATP-dependent DNA branch migration activity can process branched DNA structures such as a movable replication fork. This activity is strongly stimulated in the presence of CENPS and CENPX. In complex with FAAP24, efficiently binds to single-strand DNA (ssDNA), splayed-arm DNA, and 3'-flap substrates. In vitro, on its own, strongly binds ssDNA oligomers and weakly fsDNA, but does not bind to dsDNA.</text>
</comment>
<dbReference type="InterPro" id="IPR044749">
    <property type="entry name" value="FANCM_DEXDc"/>
</dbReference>
<feature type="domain" description="Helicase ATP-binding" evidence="13">
    <location>
        <begin position="106"/>
        <end position="258"/>
    </location>
</feature>
<dbReference type="InterPro" id="IPR011545">
    <property type="entry name" value="DEAD/DEAH_box_helicase_dom"/>
</dbReference>
<dbReference type="InterPro" id="IPR010994">
    <property type="entry name" value="RuvA_2-like"/>
</dbReference>
<evidence type="ECO:0000259" key="14">
    <source>
        <dbReference type="PROSITE" id="PS51194"/>
    </source>
</evidence>
<evidence type="ECO:0000256" key="10">
    <source>
        <dbReference type="ARBA" id="ARBA00058282"/>
    </source>
</evidence>
<keyword evidence="8" id="KW-0234">DNA repair</keyword>
<proteinExistence type="inferred from homology"/>
<dbReference type="CDD" id="cd12091">
    <property type="entry name" value="FANCM_ID"/>
    <property type="match status" value="1"/>
</dbReference>
<evidence type="ECO:0000256" key="4">
    <source>
        <dbReference type="ARBA" id="ARBA00022763"/>
    </source>
</evidence>
<dbReference type="FunFam" id="1.20.1320.20:FF:000001">
    <property type="entry name" value="Fanconi anemia, complementation group M"/>
    <property type="match status" value="1"/>
</dbReference>
<gene>
    <name evidence="15" type="primary">Fancm</name>
    <name evidence="15" type="ORF">BRALEP_R09303</name>
</gene>
<dbReference type="EMBL" id="VYZX01007873">
    <property type="protein sequence ID" value="NXS54248.1"/>
    <property type="molecule type" value="Genomic_DNA"/>
</dbReference>
<comment type="similarity">
    <text evidence="2">Belongs to the DEAD box helicase family. DEAH subfamily. FANCM sub-subfamily.</text>
</comment>
<dbReference type="CDD" id="cd20077">
    <property type="entry name" value="XPF_nuclease_FANCM"/>
    <property type="match status" value="1"/>
</dbReference>
<feature type="region of interest" description="Disordered" evidence="12">
    <location>
        <begin position="1516"/>
        <end position="1540"/>
    </location>
</feature>
<keyword evidence="5" id="KW-0378">Hydrolase</keyword>
<feature type="non-terminal residue" evidence="15">
    <location>
        <position position="2042"/>
    </location>
</feature>
<keyword evidence="16" id="KW-1185">Reference proteome</keyword>
<dbReference type="SUPFAM" id="SSF52540">
    <property type="entry name" value="P-loop containing nucleoside triphosphate hydrolases"/>
    <property type="match status" value="1"/>
</dbReference>
<dbReference type="GO" id="GO:0045003">
    <property type="term" value="P:double-strand break repair via synthesis-dependent strand annealing"/>
    <property type="evidence" value="ECO:0007669"/>
    <property type="project" value="TreeGrafter"/>
</dbReference>
<evidence type="ECO:0000256" key="7">
    <source>
        <dbReference type="ARBA" id="ARBA00022840"/>
    </source>
</evidence>
<accession>A0A7L2V942</accession>
<dbReference type="Pfam" id="PF00271">
    <property type="entry name" value="Helicase_C"/>
    <property type="match status" value="1"/>
</dbReference>
<comment type="subcellular location">
    <subcellularLocation>
        <location evidence="1">Nucleus</location>
    </subcellularLocation>
</comment>
<dbReference type="FunFam" id="3.40.50.300:FF:000861">
    <property type="entry name" value="Fanconi anemia, complementation group M"/>
    <property type="match status" value="1"/>
</dbReference>
<dbReference type="SMART" id="SM00490">
    <property type="entry name" value="HELICc"/>
    <property type="match status" value="1"/>
</dbReference>
<dbReference type="InterPro" id="IPR011335">
    <property type="entry name" value="Restrct_endonuc-II-like"/>
</dbReference>
<evidence type="ECO:0000256" key="3">
    <source>
        <dbReference type="ARBA" id="ARBA00022741"/>
    </source>
</evidence>
<dbReference type="GO" id="GO:0035825">
    <property type="term" value="P:homologous recombination"/>
    <property type="evidence" value="ECO:0007669"/>
    <property type="project" value="UniProtKB-ARBA"/>
</dbReference>
<feature type="compositionally biased region" description="Polar residues" evidence="12">
    <location>
        <begin position="1308"/>
        <end position="1317"/>
    </location>
</feature>
<organism evidence="15 16">
    <name type="scientific">Brachypteracias leptosomus</name>
    <name type="common">short-legged ground-roller</name>
    <dbReference type="NCBI Taxonomy" id="135165"/>
    <lineage>
        <taxon>Eukaryota</taxon>
        <taxon>Metazoa</taxon>
        <taxon>Chordata</taxon>
        <taxon>Craniata</taxon>
        <taxon>Vertebrata</taxon>
        <taxon>Euteleostomi</taxon>
        <taxon>Archelosauria</taxon>
        <taxon>Archosauria</taxon>
        <taxon>Dinosauria</taxon>
        <taxon>Saurischia</taxon>
        <taxon>Theropoda</taxon>
        <taxon>Coelurosauria</taxon>
        <taxon>Aves</taxon>
        <taxon>Neognathae</taxon>
        <taxon>Neoaves</taxon>
        <taxon>Telluraves</taxon>
        <taxon>Coraciimorphae</taxon>
        <taxon>Coraciiformes</taxon>
        <taxon>Brachypteraciidae</taxon>
        <taxon>Brachypteracias</taxon>
    </lineage>
</organism>
<feature type="region of interest" description="Disordered" evidence="12">
    <location>
        <begin position="1653"/>
        <end position="1726"/>
    </location>
</feature>
<protein>
    <recommendedName>
        <fullName evidence="11">ATP-dependent RNA helicase FANCM</fullName>
    </recommendedName>
</protein>
<dbReference type="GO" id="GO:0043138">
    <property type="term" value="F:3'-5' DNA helicase activity"/>
    <property type="evidence" value="ECO:0007669"/>
    <property type="project" value="InterPro"/>
</dbReference>
<dbReference type="Pfam" id="PF02732">
    <property type="entry name" value="ERCC4"/>
    <property type="match status" value="1"/>
</dbReference>
<dbReference type="Pfam" id="PF16783">
    <property type="entry name" value="FANCM-MHF_bd"/>
    <property type="match status" value="1"/>
</dbReference>
<feature type="region of interest" description="Disordered" evidence="12">
    <location>
        <begin position="915"/>
        <end position="939"/>
    </location>
</feature>
<feature type="compositionally biased region" description="Acidic residues" evidence="12">
    <location>
        <begin position="1516"/>
        <end position="1535"/>
    </location>
</feature>
<feature type="compositionally biased region" description="Pro residues" evidence="12">
    <location>
        <begin position="56"/>
        <end position="70"/>
    </location>
</feature>
<dbReference type="InterPro" id="IPR006166">
    <property type="entry name" value="ERCC4_domain"/>
</dbReference>
<keyword evidence="4" id="KW-0227">DNA damage</keyword>
<feature type="region of interest" description="Disordered" evidence="12">
    <location>
        <begin position="1"/>
        <end position="75"/>
    </location>
</feature>
<dbReference type="InterPro" id="IPR031879">
    <property type="entry name" value="FANCM-MHF-bd"/>
</dbReference>
<dbReference type="GO" id="GO:0036297">
    <property type="term" value="P:interstrand cross-link repair"/>
    <property type="evidence" value="ECO:0007669"/>
    <property type="project" value="TreeGrafter"/>
</dbReference>
<evidence type="ECO:0000256" key="5">
    <source>
        <dbReference type="ARBA" id="ARBA00022801"/>
    </source>
</evidence>
<dbReference type="CDD" id="cd18033">
    <property type="entry name" value="DEXDc_FANCM"/>
    <property type="match status" value="1"/>
</dbReference>
<dbReference type="OrthoDB" id="6513042at2759"/>
<dbReference type="GO" id="GO:0016787">
    <property type="term" value="F:hydrolase activity"/>
    <property type="evidence" value="ECO:0007669"/>
    <property type="project" value="UniProtKB-KW"/>
</dbReference>
<feature type="compositionally biased region" description="Basic and acidic residues" evidence="12">
    <location>
        <begin position="1126"/>
        <end position="1138"/>
    </location>
</feature>
<dbReference type="InterPro" id="IPR027417">
    <property type="entry name" value="P-loop_NTPase"/>
</dbReference>
<dbReference type="Gene3D" id="3.40.50.300">
    <property type="entry name" value="P-loop containing nucleotide triphosphate hydrolases"/>
    <property type="match status" value="2"/>
</dbReference>
<dbReference type="PROSITE" id="PS51194">
    <property type="entry name" value="HELICASE_CTER"/>
    <property type="match status" value="1"/>
</dbReference>
<feature type="compositionally biased region" description="Low complexity" evidence="12">
    <location>
        <begin position="40"/>
        <end position="55"/>
    </location>
</feature>
<dbReference type="InterPro" id="IPR047418">
    <property type="entry name" value="XPF_nuclease_FANCM"/>
</dbReference>
<dbReference type="GO" id="GO:0009378">
    <property type="term" value="F:four-way junction helicase activity"/>
    <property type="evidence" value="ECO:0007669"/>
    <property type="project" value="TreeGrafter"/>
</dbReference>
<dbReference type="PANTHER" id="PTHR14025:SF20">
    <property type="entry name" value="FANCONI ANEMIA GROUP M PROTEIN"/>
    <property type="match status" value="1"/>
</dbReference>
<feature type="region of interest" description="Disordered" evidence="12">
    <location>
        <begin position="1368"/>
        <end position="1390"/>
    </location>
</feature>
<feature type="region of interest" description="Disordered" evidence="12">
    <location>
        <begin position="1746"/>
        <end position="1803"/>
    </location>
</feature>
<feature type="region of interest" description="Disordered" evidence="12">
    <location>
        <begin position="1245"/>
        <end position="1342"/>
    </location>
</feature>
<feature type="compositionally biased region" description="Polar residues" evidence="12">
    <location>
        <begin position="850"/>
        <end position="865"/>
    </location>
</feature>
<dbReference type="Gene3D" id="1.20.1320.20">
    <property type="entry name" value="hef helicase domain"/>
    <property type="match status" value="1"/>
</dbReference>
<keyword evidence="9" id="KW-0539">Nucleus</keyword>
<dbReference type="Pfam" id="PF00270">
    <property type="entry name" value="DEAD"/>
    <property type="match status" value="1"/>
</dbReference>
<evidence type="ECO:0000256" key="8">
    <source>
        <dbReference type="ARBA" id="ARBA00023204"/>
    </source>
</evidence>
<feature type="compositionally biased region" description="Polar residues" evidence="12">
    <location>
        <begin position="1678"/>
        <end position="1688"/>
    </location>
</feature>
<dbReference type="InterPro" id="IPR039686">
    <property type="entry name" value="FANCM/Mph1-like_ID"/>
</dbReference>
<evidence type="ECO:0000313" key="16">
    <source>
        <dbReference type="Proteomes" id="UP000520535"/>
    </source>
</evidence>
<keyword evidence="3" id="KW-0547">Nucleotide-binding</keyword>
<dbReference type="Proteomes" id="UP000520535">
    <property type="component" value="Unassembled WGS sequence"/>
</dbReference>
<dbReference type="GO" id="GO:0004518">
    <property type="term" value="F:nuclease activity"/>
    <property type="evidence" value="ECO:0007669"/>
    <property type="project" value="InterPro"/>
</dbReference>
<dbReference type="Gene3D" id="3.40.50.10130">
    <property type="match status" value="1"/>
</dbReference>
<dbReference type="SUPFAM" id="SSF52980">
    <property type="entry name" value="Restriction endonuclease-like"/>
    <property type="match status" value="1"/>
</dbReference>
<feature type="compositionally biased region" description="Polar residues" evidence="12">
    <location>
        <begin position="923"/>
        <end position="936"/>
    </location>
</feature>
<dbReference type="Gene3D" id="1.10.150.20">
    <property type="entry name" value="5' to 3' exonuclease, C-terminal subdomain"/>
    <property type="match status" value="1"/>
</dbReference>
<dbReference type="InterPro" id="IPR001650">
    <property type="entry name" value="Helicase_C-like"/>
</dbReference>
<dbReference type="GO" id="GO:0005634">
    <property type="term" value="C:nucleus"/>
    <property type="evidence" value="ECO:0007669"/>
    <property type="project" value="UniProtKB-SubCell"/>
</dbReference>
<feature type="compositionally biased region" description="Polar residues" evidence="12">
    <location>
        <begin position="1245"/>
        <end position="1278"/>
    </location>
</feature>
<dbReference type="PANTHER" id="PTHR14025">
    <property type="entry name" value="FANCONI ANEMIA GROUP M FANCM FAMILY MEMBER"/>
    <property type="match status" value="1"/>
</dbReference>
<evidence type="ECO:0000256" key="12">
    <source>
        <dbReference type="SAM" id="MobiDB-lite"/>
    </source>
</evidence>
<dbReference type="GO" id="GO:0005524">
    <property type="term" value="F:ATP binding"/>
    <property type="evidence" value="ECO:0007669"/>
    <property type="project" value="UniProtKB-KW"/>
</dbReference>
<evidence type="ECO:0000256" key="1">
    <source>
        <dbReference type="ARBA" id="ARBA00004123"/>
    </source>
</evidence>